<protein>
    <submittedName>
        <fullName evidence="4">Stage III sporulation protein AA</fullName>
    </submittedName>
</protein>
<reference evidence="4 5" key="1">
    <citation type="submission" date="2019-03" db="EMBL/GenBank/DDBJ databases">
        <title>Genomic Encyclopedia of Type Strains, Phase IV (KMG-IV): sequencing the most valuable type-strain genomes for metagenomic binning, comparative biology and taxonomic classification.</title>
        <authorList>
            <person name="Goeker M."/>
        </authorList>
    </citation>
    <scope>NUCLEOTIDE SEQUENCE [LARGE SCALE GENOMIC DNA]</scope>
    <source>
        <strain evidence="4 5">DSM 15969</strain>
    </source>
</reference>
<dbReference type="OrthoDB" id="9768243at2"/>
<dbReference type="RefSeq" id="WP_132082203.1">
    <property type="nucleotide sequence ID" value="NZ_SLUI01000010.1"/>
</dbReference>
<dbReference type="InterPro" id="IPR014217">
    <property type="entry name" value="Spore_III_AA"/>
</dbReference>
<evidence type="ECO:0000313" key="4">
    <source>
        <dbReference type="EMBL" id="TCL35859.1"/>
    </source>
</evidence>
<dbReference type="SMART" id="SM00382">
    <property type="entry name" value="AAA"/>
    <property type="match status" value="1"/>
</dbReference>
<evidence type="ECO:0000313" key="5">
    <source>
        <dbReference type="Proteomes" id="UP000295063"/>
    </source>
</evidence>
<comment type="caution">
    <text evidence="4">The sequence shown here is derived from an EMBL/GenBank/DDBJ whole genome shotgun (WGS) entry which is preliminary data.</text>
</comment>
<dbReference type="PANTHER" id="PTHR20953">
    <property type="entry name" value="KINASE-RELATED"/>
    <property type="match status" value="1"/>
</dbReference>
<dbReference type="Pfam" id="PF19568">
    <property type="entry name" value="Spore_III_AA"/>
    <property type="match status" value="1"/>
</dbReference>
<evidence type="ECO:0000259" key="3">
    <source>
        <dbReference type="SMART" id="SM00382"/>
    </source>
</evidence>
<evidence type="ECO:0000256" key="2">
    <source>
        <dbReference type="ARBA" id="ARBA00022840"/>
    </source>
</evidence>
<keyword evidence="1" id="KW-0547">Nucleotide-binding</keyword>
<keyword evidence="2" id="KW-0067">ATP-binding</keyword>
<evidence type="ECO:0000256" key="1">
    <source>
        <dbReference type="ARBA" id="ARBA00022741"/>
    </source>
</evidence>
<dbReference type="PANTHER" id="PTHR20953:SF3">
    <property type="entry name" value="P-LOOP CONTAINING NUCLEOSIDE TRIPHOSPHATE HYDROLASES SUPERFAMILY PROTEIN"/>
    <property type="match status" value="1"/>
</dbReference>
<dbReference type="GO" id="GO:0005524">
    <property type="term" value="F:ATP binding"/>
    <property type="evidence" value="ECO:0007669"/>
    <property type="project" value="UniProtKB-KW"/>
</dbReference>
<organism evidence="4 5">
    <name type="scientific">Anaerospora hongkongensis</name>
    <dbReference type="NCBI Taxonomy" id="244830"/>
    <lineage>
        <taxon>Bacteria</taxon>
        <taxon>Bacillati</taxon>
        <taxon>Bacillota</taxon>
        <taxon>Negativicutes</taxon>
        <taxon>Selenomonadales</taxon>
        <taxon>Sporomusaceae</taxon>
        <taxon>Anaerospora</taxon>
    </lineage>
</organism>
<dbReference type="NCBIfam" id="TIGR02858">
    <property type="entry name" value="spore_III_AA"/>
    <property type="match status" value="1"/>
</dbReference>
<name>A0A4R1PXK7_9FIRM</name>
<dbReference type="AlphaFoldDB" id="A0A4R1PXK7"/>
<dbReference type="InterPro" id="IPR045735">
    <property type="entry name" value="Spore_III_AA_AAA+_ATPase"/>
</dbReference>
<dbReference type="InterPro" id="IPR027417">
    <property type="entry name" value="P-loop_NTPase"/>
</dbReference>
<gene>
    <name evidence="4" type="ORF">EV210_110103</name>
</gene>
<dbReference type="SUPFAM" id="SSF52540">
    <property type="entry name" value="P-loop containing nucleoside triphosphate hydrolases"/>
    <property type="match status" value="1"/>
</dbReference>
<dbReference type="EMBL" id="SLUI01000010">
    <property type="protein sequence ID" value="TCL35859.1"/>
    <property type="molecule type" value="Genomic_DNA"/>
</dbReference>
<dbReference type="Gene3D" id="3.40.50.300">
    <property type="entry name" value="P-loop containing nucleotide triphosphate hydrolases"/>
    <property type="match status" value="1"/>
</dbReference>
<keyword evidence="5" id="KW-1185">Reference proteome</keyword>
<accession>A0A4R1PXK7</accession>
<sequence>MDDHSALEKQICPVIAPRIAAGIQKLSSLYKTQITEIRLRTGLPVLIVMGVTDHMLTEAGTLTELKEQALICSHDDLQRTLQIISRNSLYAFEEELRSGFITIHGGHRIGVAGQALLEQGTIKTLKNISSLTIRIARQVIGCAKPIMPYLVSAEGTALSTLIISPPRCGKTTILRDIARYFSTGISWLKMPGWQVGIVDERSEIGACRDGIPTMDLGPRADILDGCPKAVGMLMLIRSMSPQVIITDELGRAEDCNAVREALHSGVAVVASVHGKSQEDIKNRPYVGELIQNHYFERYVVLSDHPHPGTIEQIIAASSSESLYSRKGGVKICG</sequence>
<feature type="domain" description="AAA+ ATPase" evidence="3">
    <location>
        <begin position="156"/>
        <end position="306"/>
    </location>
</feature>
<proteinExistence type="predicted"/>
<dbReference type="InterPro" id="IPR003593">
    <property type="entry name" value="AAA+_ATPase"/>
</dbReference>
<dbReference type="Proteomes" id="UP000295063">
    <property type="component" value="Unassembled WGS sequence"/>
</dbReference>